<accession>A0A2J7QRB8</accession>
<reference evidence="1 2" key="1">
    <citation type="submission" date="2017-12" db="EMBL/GenBank/DDBJ databases">
        <title>Hemimetabolous genomes reveal molecular basis of termite eusociality.</title>
        <authorList>
            <person name="Harrison M.C."/>
            <person name="Jongepier E."/>
            <person name="Robertson H.M."/>
            <person name="Arning N."/>
            <person name="Bitard-Feildel T."/>
            <person name="Chao H."/>
            <person name="Childers C.P."/>
            <person name="Dinh H."/>
            <person name="Doddapaneni H."/>
            <person name="Dugan S."/>
            <person name="Gowin J."/>
            <person name="Greiner C."/>
            <person name="Han Y."/>
            <person name="Hu H."/>
            <person name="Hughes D.S.T."/>
            <person name="Huylmans A.-K."/>
            <person name="Kemena C."/>
            <person name="Kremer L.P.M."/>
            <person name="Lee S.L."/>
            <person name="Lopez-Ezquerra A."/>
            <person name="Mallet L."/>
            <person name="Monroy-Kuhn J.M."/>
            <person name="Moser A."/>
            <person name="Murali S.C."/>
            <person name="Muzny D.M."/>
            <person name="Otani S."/>
            <person name="Piulachs M.-D."/>
            <person name="Poelchau M."/>
            <person name="Qu J."/>
            <person name="Schaub F."/>
            <person name="Wada-Katsumata A."/>
            <person name="Worley K.C."/>
            <person name="Xie Q."/>
            <person name="Ylla G."/>
            <person name="Poulsen M."/>
            <person name="Gibbs R.A."/>
            <person name="Schal C."/>
            <person name="Richards S."/>
            <person name="Belles X."/>
            <person name="Korb J."/>
            <person name="Bornberg-Bauer E."/>
        </authorList>
    </citation>
    <scope>NUCLEOTIDE SEQUENCE [LARGE SCALE GENOMIC DNA]</scope>
    <source>
        <tissue evidence="1">Whole body</tissue>
    </source>
</reference>
<dbReference type="InParanoid" id="A0A2J7QRB8"/>
<keyword evidence="2" id="KW-1185">Reference proteome</keyword>
<organism evidence="1 2">
    <name type="scientific">Cryptotermes secundus</name>
    <dbReference type="NCBI Taxonomy" id="105785"/>
    <lineage>
        <taxon>Eukaryota</taxon>
        <taxon>Metazoa</taxon>
        <taxon>Ecdysozoa</taxon>
        <taxon>Arthropoda</taxon>
        <taxon>Hexapoda</taxon>
        <taxon>Insecta</taxon>
        <taxon>Pterygota</taxon>
        <taxon>Neoptera</taxon>
        <taxon>Polyneoptera</taxon>
        <taxon>Dictyoptera</taxon>
        <taxon>Blattodea</taxon>
        <taxon>Blattoidea</taxon>
        <taxon>Termitoidae</taxon>
        <taxon>Kalotermitidae</taxon>
        <taxon>Cryptotermitinae</taxon>
        <taxon>Cryptotermes</taxon>
    </lineage>
</organism>
<proteinExistence type="predicted"/>
<dbReference type="EMBL" id="NEVH01011907">
    <property type="protein sequence ID" value="PNF31142.1"/>
    <property type="molecule type" value="Genomic_DNA"/>
</dbReference>
<dbReference type="Proteomes" id="UP000235965">
    <property type="component" value="Unassembled WGS sequence"/>
</dbReference>
<dbReference type="AlphaFoldDB" id="A0A2J7QRB8"/>
<name>A0A2J7QRB8_9NEOP</name>
<gene>
    <name evidence="1" type="ORF">B7P43_G15445</name>
</gene>
<evidence type="ECO:0000313" key="1">
    <source>
        <dbReference type="EMBL" id="PNF31142.1"/>
    </source>
</evidence>
<evidence type="ECO:0000313" key="2">
    <source>
        <dbReference type="Proteomes" id="UP000235965"/>
    </source>
</evidence>
<comment type="caution">
    <text evidence="1">The sequence shown here is derived from an EMBL/GenBank/DDBJ whole genome shotgun (WGS) entry which is preliminary data.</text>
</comment>
<sequence length="69" mass="7655">MTHHSFFYFTKSGNPTYNRSTNGCSAWGNPPPPNNNNNNGVLDIKHAVHCEIFYTNSICSSSDKNHGNP</sequence>
<protein>
    <submittedName>
        <fullName evidence="1">Uncharacterized protein</fullName>
    </submittedName>
</protein>